<proteinExistence type="predicted"/>
<dbReference type="OrthoDB" id="1357815at2"/>
<reference evidence="1 2" key="1">
    <citation type="submission" date="2016-10" db="EMBL/GenBank/DDBJ databases">
        <authorList>
            <person name="de Groot N.N."/>
        </authorList>
    </citation>
    <scope>NUCLEOTIDE SEQUENCE [LARGE SCALE GENOMIC DNA]</scope>
    <source>
        <strain evidence="1 2">DSM 19803</strain>
    </source>
</reference>
<dbReference type="EMBL" id="FNCW01000004">
    <property type="protein sequence ID" value="SDG65043.1"/>
    <property type="molecule type" value="Genomic_DNA"/>
</dbReference>
<dbReference type="RefSeq" id="WP_093366856.1">
    <property type="nucleotide sequence ID" value="NZ_FNCW01000004.1"/>
</dbReference>
<keyword evidence="2" id="KW-1185">Reference proteome</keyword>
<organism evidence="1 2">
    <name type="scientific">Psychroflexus sediminis</name>
    <dbReference type="NCBI Taxonomy" id="470826"/>
    <lineage>
        <taxon>Bacteria</taxon>
        <taxon>Pseudomonadati</taxon>
        <taxon>Bacteroidota</taxon>
        <taxon>Flavobacteriia</taxon>
        <taxon>Flavobacteriales</taxon>
        <taxon>Flavobacteriaceae</taxon>
        <taxon>Psychroflexus</taxon>
    </lineage>
</organism>
<sequence>MKIISTILIALLIFGCNTKTEKNKNNSSIQLEKENQNEKQTEFKFSDYQIKKGKLGPIEIGMNIMDAENQFNGLSKKKDEAINFGFGGGSPAYLYYSNDEIIFGLIPKLGTDEILSIIAVHPELKTMNGLNPKSTVNQLLEKYPDMLINKSLMNDWEFSNDNAMNWTFVFMADEKNQIGVYPDIDNPSEPKKLTTKSDWLTIE</sequence>
<dbReference type="AlphaFoldDB" id="A0A1G7VZB2"/>
<dbReference type="PROSITE" id="PS51257">
    <property type="entry name" value="PROKAR_LIPOPROTEIN"/>
    <property type="match status" value="1"/>
</dbReference>
<evidence type="ECO:0008006" key="3">
    <source>
        <dbReference type="Google" id="ProtNLM"/>
    </source>
</evidence>
<evidence type="ECO:0000313" key="1">
    <source>
        <dbReference type="EMBL" id="SDG65043.1"/>
    </source>
</evidence>
<dbReference type="Proteomes" id="UP000199296">
    <property type="component" value="Unassembled WGS sequence"/>
</dbReference>
<name>A0A1G7VZB2_9FLAO</name>
<protein>
    <recommendedName>
        <fullName evidence="3">Lipoprotein</fullName>
    </recommendedName>
</protein>
<evidence type="ECO:0000313" key="2">
    <source>
        <dbReference type="Proteomes" id="UP000199296"/>
    </source>
</evidence>
<gene>
    <name evidence="1" type="ORF">SAMN04488027_104273</name>
</gene>
<accession>A0A1G7VZB2</accession>